<reference evidence="2" key="2">
    <citation type="journal article" date="2018" name="Mitochondrial DNA Part B Resour">
        <title>Uronema marinum mitochondrion, complete genome.</title>
        <authorList>
            <person name="Li R."/>
            <person name="Gao Y."/>
            <person name="Hou Y."/>
            <person name="Ye S."/>
            <person name="Wang L."/>
            <person name="Sun J."/>
            <person name="Li Q."/>
        </authorList>
    </citation>
    <scope>NUCLEOTIDE SEQUENCE</scope>
</reference>
<gene>
    <name evidence="2" type="primary">ymf63</name>
</gene>
<organism evidence="2">
    <name type="scientific">Uronema marinum</name>
    <name type="common">Marine ciliate</name>
    <dbReference type="NCBI Taxonomy" id="35107"/>
    <lineage>
        <taxon>Eukaryota</taxon>
        <taxon>Sar</taxon>
        <taxon>Alveolata</taxon>
        <taxon>Ciliophora</taxon>
        <taxon>Intramacronucleata</taxon>
        <taxon>Oligohymenophorea</taxon>
        <taxon>Scuticociliatia</taxon>
        <taxon>Philasterida</taxon>
        <taxon>Uronematidae</taxon>
        <taxon>Uronema</taxon>
    </lineage>
</organism>
<dbReference type="GeneID" id="37625963"/>
<name>A0A345WJV7_UROMR</name>
<reference evidence="2" key="1">
    <citation type="submission" date="2017-10" db="EMBL/GenBank/DDBJ databases">
        <authorList>
            <person name="Banno H."/>
            <person name="Chua N.-H."/>
        </authorList>
    </citation>
    <scope>NUCLEOTIDE SEQUENCE</scope>
</reference>
<keyword evidence="1" id="KW-0812">Transmembrane</keyword>
<accession>A0A345WJV7</accession>
<protein>
    <submittedName>
        <fullName evidence="2">Ymf63</fullName>
    </submittedName>
</protein>
<dbReference type="AlphaFoldDB" id="A0A345WJV7"/>
<evidence type="ECO:0000256" key="1">
    <source>
        <dbReference type="SAM" id="Phobius"/>
    </source>
</evidence>
<keyword evidence="1" id="KW-0472">Membrane</keyword>
<sequence>MIIKNLKFLKIDFNKKIKKNTKNYTNLYLVYNTYLNLNNFLLIKNTNQLTFKYNSLKGNFNKNAIITHSVFAYIYKLFYNNHNYLDNLNYKYTKEFLYNFFKYNNYNNFNFILSWVFSWIKPIFFMDCVVVPKKYRKKLKKKYLYKVKYLNVNSRLNKSLRLIKNYKNSLKYYSSFNRELFTYLDLILNYKYSYIFLKKINVYKKVFKI</sequence>
<feature type="transmembrane region" description="Helical" evidence="1">
    <location>
        <begin position="112"/>
        <end position="132"/>
    </location>
</feature>
<keyword evidence="2" id="KW-0496">Mitochondrion</keyword>
<dbReference type="RefSeq" id="YP_009512658.1">
    <property type="nucleotide sequence ID" value="NC_039174.1"/>
</dbReference>
<dbReference type="EMBL" id="MG272262">
    <property type="protein sequence ID" value="AXJ93350.1"/>
    <property type="molecule type" value="Genomic_DNA"/>
</dbReference>
<evidence type="ECO:0000313" key="2">
    <source>
        <dbReference type="EMBL" id="AXJ93350.1"/>
    </source>
</evidence>
<proteinExistence type="predicted"/>
<keyword evidence="1" id="KW-1133">Transmembrane helix</keyword>
<geneLocation type="mitochondrion" evidence="2"/>